<evidence type="ECO:0000256" key="4">
    <source>
        <dbReference type="ARBA" id="ARBA00023306"/>
    </source>
</evidence>
<dbReference type="InterPro" id="IPR005234">
    <property type="entry name" value="ScpB_csome_segregation"/>
</dbReference>
<evidence type="ECO:0000256" key="1">
    <source>
        <dbReference type="ARBA" id="ARBA00022490"/>
    </source>
</evidence>
<dbReference type="SUPFAM" id="SSF46785">
    <property type="entry name" value="Winged helix' DNA-binding domain"/>
    <property type="match status" value="2"/>
</dbReference>
<evidence type="ECO:0000256" key="3">
    <source>
        <dbReference type="ARBA" id="ARBA00022829"/>
    </source>
</evidence>
<proteinExistence type="predicted"/>
<keyword evidence="3" id="KW-0159">Chromosome partition</keyword>
<dbReference type="Gene3D" id="1.10.10.10">
    <property type="entry name" value="Winged helix-like DNA-binding domain superfamily/Winged helix DNA-binding domain"/>
    <property type="match status" value="2"/>
</dbReference>
<dbReference type="InterPro" id="IPR036390">
    <property type="entry name" value="WH_DNA-bd_sf"/>
</dbReference>
<dbReference type="NCBIfam" id="TIGR00281">
    <property type="entry name" value="SMC-Scp complex subunit ScpB"/>
    <property type="match status" value="1"/>
</dbReference>
<dbReference type="GO" id="GO:0051301">
    <property type="term" value="P:cell division"/>
    <property type="evidence" value="ECO:0007669"/>
    <property type="project" value="UniProtKB-KW"/>
</dbReference>
<keyword evidence="1" id="KW-0963">Cytoplasm</keyword>
<evidence type="ECO:0000313" key="5">
    <source>
        <dbReference type="EMBL" id="MXY92958.1"/>
    </source>
</evidence>
<organism evidence="5">
    <name type="scientific">Caldilineaceae bacterium SB0664_bin_27</name>
    <dbReference type="NCBI Taxonomy" id="2605260"/>
    <lineage>
        <taxon>Bacteria</taxon>
        <taxon>Bacillati</taxon>
        <taxon>Chloroflexota</taxon>
        <taxon>Caldilineae</taxon>
        <taxon>Caldilineales</taxon>
        <taxon>Caldilineaceae</taxon>
    </lineage>
</organism>
<protein>
    <submittedName>
        <fullName evidence="5">SMC-Scp complex subunit ScpB</fullName>
    </submittedName>
</protein>
<dbReference type="EMBL" id="VXRG01000050">
    <property type="protein sequence ID" value="MXY92958.1"/>
    <property type="molecule type" value="Genomic_DNA"/>
</dbReference>
<dbReference type="InterPro" id="IPR036388">
    <property type="entry name" value="WH-like_DNA-bd_sf"/>
</dbReference>
<comment type="caution">
    <text evidence="5">The sequence shown here is derived from an EMBL/GenBank/DDBJ whole genome shotgun (WGS) entry which is preliminary data.</text>
</comment>
<dbReference type="PANTHER" id="PTHR34298">
    <property type="entry name" value="SEGREGATION AND CONDENSATION PROTEIN B"/>
    <property type="match status" value="1"/>
</dbReference>
<gene>
    <name evidence="5" type="primary">scpB</name>
    <name evidence="5" type="ORF">F4Y42_05850</name>
</gene>
<dbReference type="AlphaFoldDB" id="A0A6B0YU28"/>
<dbReference type="PANTHER" id="PTHR34298:SF2">
    <property type="entry name" value="SEGREGATION AND CONDENSATION PROTEIN B"/>
    <property type="match status" value="1"/>
</dbReference>
<dbReference type="GO" id="GO:0051304">
    <property type="term" value="P:chromosome separation"/>
    <property type="evidence" value="ECO:0007669"/>
    <property type="project" value="InterPro"/>
</dbReference>
<sequence>MGSVKLSALLESLLFVAGDPVTPAQLAQASGCPEVEVTKALAALQQDYEEENRGLRLQRRDGRVLLVTNPAASQVVEDFLNLDMNVQFSAPALETLAIIAYLHPVTRAQVEAVRGVDCSGVLRNLLQQGLVEEFDRLEGPGRPIRYAITDQFMQHFGLTSLEELPPLETDGEELSAALTQG</sequence>
<accession>A0A6B0YU28</accession>
<evidence type="ECO:0000256" key="2">
    <source>
        <dbReference type="ARBA" id="ARBA00022618"/>
    </source>
</evidence>
<dbReference type="Pfam" id="PF04079">
    <property type="entry name" value="SMC_ScpB"/>
    <property type="match status" value="1"/>
</dbReference>
<dbReference type="PIRSF" id="PIRSF019345">
    <property type="entry name" value="ScpB"/>
    <property type="match status" value="1"/>
</dbReference>
<keyword evidence="4" id="KW-0131">Cell cycle</keyword>
<keyword evidence="2" id="KW-0132">Cell division</keyword>
<reference evidence="5" key="1">
    <citation type="submission" date="2019-09" db="EMBL/GenBank/DDBJ databases">
        <title>Characterisation of the sponge microbiome using genome-centric metagenomics.</title>
        <authorList>
            <person name="Engelberts J.P."/>
            <person name="Robbins S.J."/>
            <person name="De Goeij J.M."/>
            <person name="Aranda M."/>
            <person name="Bell S.C."/>
            <person name="Webster N.S."/>
        </authorList>
    </citation>
    <scope>NUCLEOTIDE SEQUENCE</scope>
    <source>
        <strain evidence="5">SB0664_bin_27</strain>
    </source>
</reference>
<name>A0A6B0YU28_9CHLR</name>